<comment type="caution">
    <text evidence="2">The sequence shown here is derived from an EMBL/GenBank/DDBJ whole genome shotgun (WGS) entry which is preliminary data.</text>
</comment>
<proteinExistence type="predicted"/>
<keyword evidence="3" id="KW-1185">Reference proteome</keyword>
<feature type="chain" id="PRO_5035948308" evidence="1">
    <location>
        <begin position="33"/>
        <end position="135"/>
    </location>
</feature>
<sequence>MEVMCNPKGGRPATPAFLAMLLLLMIMMLLNAYCCSPAVLAKSNTSFRCSDGRLDECLIEEDLELELGFLMNPYVSRILDGVQKGTSGTGDPNHPAAKTCGKPQDTVQYCTTNVKPSKKQKPCTNYDRGCRHPYP</sequence>
<evidence type="ECO:0000313" key="2">
    <source>
        <dbReference type="EMBL" id="KAG6660682.1"/>
    </source>
</evidence>
<evidence type="ECO:0000313" key="3">
    <source>
        <dbReference type="Proteomes" id="UP000811609"/>
    </source>
</evidence>
<dbReference type="Proteomes" id="UP000811609">
    <property type="component" value="Chromosome 3"/>
</dbReference>
<protein>
    <submittedName>
        <fullName evidence="2">Uncharacterized protein</fullName>
    </submittedName>
</protein>
<keyword evidence="1" id="KW-0732">Signal</keyword>
<gene>
    <name evidence="2" type="ORF">CIPAW_03G122000</name>
</gene>
<evidence type="ECO:0000256" key="1">
    <source>
        <dbReference type="SAM" id="SignalP"/>
    </source>
</evidence>
<accession>A0A8T1R3C7</accession>
<dbReference type="AlphaFoldDB" id="A0A8T1R3C7"/>
<reference evidence="2" key="1">
    <citation type="submission" date="2020-12" db="EMBL/GenBank/DDBJ databases">
        <title>WGS assembly of Carya illinoinensis cv. Pawnee.</title>
        <authorList>
            <person name="Platts A."/>
            <person name="Shu S."/>
            <person name="Wright S."/>
            <person name="Barry K."/>
            <person name="Edger P."/>
            <person name="Pires J.C."/>
            <person name="Schmutz J."/>
        </authorList>
    </citation>
    <scope>NUCLEOTIDE SEQUENCE</scope>
    <source>
        <tissue evidence="2">Leaf</tissue>
    </source>
</reference>
<dbReference type="EMBL" id="CM031811">
    <property type="protein sequence ID" value="KAG6660682.1"/>
    <property type="molecule type" value="Genomic_DNA"/>
</dbReference>
<organism evidence="2 3">
    <name type="scientific">Carya illinoinensis</name>
    <name type="common">Pecan</name>
    <dbReference type="NCBI Taxonomy" id="32201"/>
    <lineage>
        <taxon>Eukaryota</taxon>
        <taxon>Viridiplantae</taxon>
        <taxon>Streptophyta</taxon>
        <taxon>Embryophyta</taxon>
        <taxon>Tracheophyta</taxon>
        <taxon>Spermatophyta</taxon>
        <taxon>Magnoliopsida</taxon>
        <taxon>eudicotyledons</taxon>
        <taxon>Gunneridae</taxon>
        <taxon>Pentapetalae</taxon>
        <taxon>rosids</taxon>
        <taxon>fabids</taxon>
        <taxon>Fagales</taxon>
        <taxon>Juglandaceae</taxon>
        <taxon>Carya</taxon>
    </lineage>
</organism>
<feature type="signal peptide" evidence="1">
    <location>
        <begin position="1"/>
        <end position="32"/>
    </location>
</feature>
<name>A0A8T1R3C7_CARIL</name>